<dbReference type="GO" id="GO:0003884">
    <property type="term" value="F:D-amino-acid oxidase activity"/>
    <property type="evidence" value="ECO:0007669"/>
    <property type="project" value="UniProtKB-EC"/>
</dbReference>
<dbReference type="PANTHER" id="PTHR13847">
    <property type="entry name" value="SARCOSINE DEHYDROGENASE-RELATED"/>
    <property type="match status" value="1"/>
</dbReference>
<feature type="domain" description="FAD dependent oxidoreductase" evidence="2">
    <location>
        <begin position="4"/>
        <end position="376"/>
    </location>
</feature>
<evidence type="ECO:0000259" key="2">
    <source>
        <dbReference type="Pfam" id="PF01266"/>
    </source>
</evidence>
<gene>
    <name evidence="3" type="ORF">AVDCRST_MAG85-3882</name>
</gene>
<dbReference type="PANTHER" id="PTHR13847:SF287">
    <property type="entry name" value="FAD-DEPENDENT OXIDOREDUCTASE DOMAIN-CONTAINING PROTEIN 1"/>
    <property type="match status" value="1"/>
</dbReference>
<accession>A0A6J4TVD6</accession>
<dbReference type="Gene3D" id="3.50.50.60">
    <property type="entry name" value="FAD/NAD(P)-binding domain"/>
    <property type="match status" value="1"/>
</dbReference>
<dbReference type="InterPro" id="IPR006076">
    <property type="entry name" value="FAD-dep_OxRdtase"/>
</dbReference>
<dbReference type="SUPFAM" id="SSF54373">
    <property type="entry name" value="FAD-linked reductases, C-terminal domain"/>
    <property type="match status" value="1"/>
</dbReference>
<evidence type="ECO:0000313" key="3">
    <source>
        <dbReference type="EMBL" id="CAA9533470.1"/>
    </source>
</evidence>
<dbReference type="InterPro" id="IPR036188">
    <property type="entry name" value="FAD/NAD-bd_sf"/>
</dbReference>
<dbReference type="EC" id="1.4.3.3" evidence="3"/>
<dbReference type="AlphaFoldDB" id="A0A6J4TVD6"/>
<proteinExistence type="predicted"/>
<reference evidence="3" key="1">
    <citation type="submission" date="2020-02" db="EMBL/GenBank/DDBJ databases">
        <authorList>
            <person name="Meier V. D."/>
        </authorList>
    </citation>
    <scope>NUCLEOTIDE SEQUENCE</scope>
    <source>
        <strain evidence="3">AVDCRST_MAG85</strain>
    </source>
</reference>
<organism evidence="3">
    <name type="scientific">uncultured Solirubrobacteraceae bacterium</name>
    <dbReference type="NCBI Taxonomy" id="1162706"/>
    <lineage>
        <taxon>Bacteria</taxon>
        <taxon>Bacillati</taxon>
        <taxon>Actinomycetota</taxon>
        <taxon>Thermoleophilia</taxon>
        <taxon>Solirubrobacterales</taxon>
        <taxon>Solirubrobacteraceae</taxon>
        <taxon>environmental samples</taxon>
    </lineage>
</organism>
<dbReference type="GO" id="GO:0005737">
    <property type="term" value="C:cytoplasm"/>
    <property type="evidence" value="ECO:0007669"/>
    <property type="project" value="TreeGrafter"/>
</dbReference>
<dbReference type="SUPFAM" id="SSF51905">
    <property type="entry name" value="FAD/NAD(P)-binding domain"/>
    <property type="match status" value="1"/>
</dbReference>
<name>A0A6J4TVD6_9ACTN</name>
<dbReference type="Pfam" id="PF01266">
    <property type="entry name" value="DAO"/>
    <property type="match status" value="1"/>
</dbReference>
<keyword evidence="1 3" id="KW-0560">Oxidoreductase</keyword>
<dbReference type="Gene3D" id="3.30.9.10">
    <property type="entry name" value="D-Amino Acid Oxidase, subunit A, domain 2"/>
    <property type="match status" value="1"/>
</dbReference>
<sequence>MSFDVVVIGAGIVGASTAWELRKRGAAVCLLDRGDVSRGTTGLGEGNVLCADKDAGPELDLAVAGRALYDEIEAEVGAPARIRRKGALVVHPDERTWNAEPARVERLRAAGVEAVLVDPAEARDLEPRLTGPMLGAAFVPGDLQCDPRAITVALAARVAELRTHVAVERILVGNSVGQGVDPLSVERGADAAVDARVTGVLLGDGSSLLTDAVVIAAGPWSAPLAATAGVHLPLEPRKGQLVRLRLERPDPQFLRRKVVDASYLLAVASADEALQTSTVVETTADGHVLVGSSRQRVGFDETVDAAVTDELKAKAARLVPELAGLEPDDAWVGFRPWLPDHLPAIGPTAVAGLFVATGHEGAGVGQGPISGRLLAQAMCGEPTDLELAPFDPRRFTSAVPAR</sequence>
<evidence type="ECO:0000256" key="1">
    <source>
        <dbReference type="ARBA" id="ARBA00023002"/>
    </source>
</evidence>
<protein>
    <submittedName>
        <fullName evidence="3">D-amino-acid oxidase</fullName>
        <ecNumber evidence="3">1.4.3.3</ecNumber>
    </submittedName>
</protein>
<dbReference type="EMBL" id="CADCVT010000437">
    <property type="protein sequence ID" value="CAA9533470.1"/>
    <property type="molecule type" value="Genomic_DNA"/>
</dbReference>